<dbReference type="AlphaFoldDB" id="A0A0D0F2U2"/>
<reference evidence="3 5" key="2">
    <citation type="submission" date="2016-11" db="EMBL/GenBank/DDBJ databases">
        <title>Whole genomes of Flavobacteriaceae.</title>
        <authorList>
            <person name="Stine C."/>
            <person name="Li C."/>
            <person name="Tadesse D."/>
        </authorList>
    </citation>
    <scope>NUCLEOTIDE SEQUENCE [LARGE SCALE GENOMIC DNA]</scope>
    <source>
        <strain evidence="3 5">ATCC 51468</strain>
    </source>
</reference>
<evidence type="ECO:0000313" key="5">
    <source>
        <dbReference type="Proteomes" id="UP000198302"/>
    </source>
</evidence>
<dbReference type="OrthoDB" id="1360319at2"/>
<evidence type="ECO:0000313" key="2">
    <source>
        <dbReference type="EMBL" id="KIO52442.1"/>
    </source>
</evidence>
<dbReference type="STRING" id="37752.IW18_12535"/>
<feature type="signal peptide" evidence="1">
    <location>
        <begin position="1"/>
        <end position="19"/>
    </location>
</feature>
<evidence type="ECO:0008006" key="6">
    <source>
        <dbReference type="Google" id="ProtNLM"/>
    </source>
</evidence>
<dbReference type="EMBL" id="MUGX01000015">
    <property type="protein sequence ID" value="OXA86653.1"/>
    <property type="molecule type" value="Genomic_DNA"/>
</dbReference>
<accession>A0A0D0F2U2</accession>
<feature type="chain" id="PRO_5002209704" description="Secreted protein" evidence="1">
    <location>
        <begin position="20"/>
        <end position="162"/>
    </location>
</feature>
<dbReference type="Proteomes" id="UP000032061">
    <property type="component" value="Unassembled WGS sequence"/>
</dbReference>
<keyword evidence="5" id="KW-1185">Reference proteome</keyword>
<dbReference type="EMBL" id="JPRK01000010">
    <property type="protein sequence ID" value="KIO52442.1"/>
    <property type="molecule type" value="Genomic_DNA"/>
</dbReference>
<evidence type="ECO:0000256" key="1">
    <source>
        <dbReference type="SAM" id="SignalP"/>
    </source>
</evidence>
<reference evidence="2 4" key="1">
    <citation type="submission" date="2015-01" db="EMBL/GenBank/DDBJ databases">
        <title>Genome of Flavobacterium hibernum DSM 12611.</title>
        <authorList>
            <person name="Stropko S.J."/>
            <person name="Pipes S.E."/>
            <person name="Newman J.D."/>
        </authorList>
    </citation>
    <scope>NUCLEOTIDE SEQUENCE [LARGE SCALE GENOMIC DNA]</scope>
    <source>
        <strain evidence="2 4">DSM 12611</strain>
    </source>
</reference>
<sequence>MFKKLVLILVVCLSLQAKSQNSVENEEIVDNSISTQLFTKCFENLNYGAEFLEKNPKWRDTKICSLMTCMMLLSFQDKEVQLMGEGRLVGIATQLYLEGNPVILIMGMDSYLEEKKKNENLQDDDRIVYISYAECTSPPFLRKAAEIVNNQTRFLIKKNKTL</sequence>
<protein>
    <recommendedName>
        <fullName evidence="6">Secreted protein</fullName>
    </recommendedName>
</protein>
<comment type="caution">
    <text evidence="2">The sequence shown here is derived from an EMBL/GenBank/DDBJ whole genome shotgun (WGS) entry which is preliminary data.</text>
</comment>
<proteinExistence type="predicted"/>
<keyword evidence="1" id="KW-0732">Signal</keyword>
<evidence type="ECO:0000313" key="4">
    <source>
        <dbReference type="Proteomes" id="UP000032061"/>
    </source>
</evidence>
<organism evidence="2 4">
    <name type="scientific">Flavobacterium hibernum</name>
    <dbReference type="NCBI Taxonomy" id="37752"/>
    <lineage>
        <taxon>Bacteria</taxon>
        <taxon>Pseudomonadati</taxon>
        <taxon>Bacteroidota</taxon>
        <taxon>Flavobacteriia</taxon>
        <taxon>Flavobacteriales</taxon>
        <taxon>Flavobacteriaceae</taxon>
        <taxon>Flavobacterium</taxon>
    </lineage>
</organism>
<dbReference type="Proteomes" id="UP000198302">
    <property type="component" value="Unassembled WGS sequence"/>
</dbReference>
<gene>
    <name evidence="3" type="ORF">B0A73_13275</name>
    <name evidence="2" type="ORF">IW18_12535</name>
</gene>
<name>A0A0D0F2U2_9FLAO</name>
<dbReference type="RefSeq" id="WP_041518176.1">
    <property type="nucleotide sequence ID" value="NZ_JPRK01000010.1"/>
</dbReference>
<evidence type="ECO:0000313" key="3">
    <source>
        <dbReference type="EMBL" id="OXA86653.1"/>
    </source>
</evidence>